<comment type="caution">
    <text evidence="7">The sequence shown here is derived from an EMBL/GenBank/DDBJ whole genome shotgun (WGS) entry which is preliminary data.</text>
</comment>
<dbReference type="PANTHER" id="PTHR33529:SF6">
    <property type="entry name" value="YJGP_YJGQ FAMILY PERMEASE"/>
    <property type="match status" value="1"/>
</dbReference>
<dbReference type="PANTHER" id="PTHR33529">
    <property type="entry name" value="SLR0882 PROTEIN-RELATED"/>
    <property type="match status" value="1"/>
</dbReference>
<feature type="transmembrane region" description="Helical" evidence="6">
    <location>
        <begin position="7"/>
        <end position="36"/>
    </location>
</feature>
<sequence>MLKIKRLYTFVIQTFLPVFAMTFVICLFIVLMQFLWRYVEDLVGKGLEISVLAELFIYAAFQLIPMALPLSLLLASLMAFGNLGERLELLSIKASGVSLLKAMRPLIILVAFISVGAFFFQNEAMPRIQVKLRALLWSIKQKSPELDIPEGSFYSDIPNYNLYVKKKNRETKMLHEVMIYDTSKGFDNMAVIVCDSALMRGSEDKTFLLLNLYHGQQFSNFRQAEINNTSSRSNNQFVPYSRENFKEKEVIIPFNTGFDRMDESNLEGTQISKNIVQLSRSIDSMSVRLDSVNIRDRKIIGQHTYFAYRNTEAYQNRIKETDSLKIEKPKVSLKKEQPARIDFDSLLNSYSKEEMAQHLMSAASEAENSRYNMLESTQKAGLQKNIRYHEVERHRKFTLSFACLIFFFIGAPLGAIIRKGGLGMPVVVSVALFIVYYIIDNIGYKMARDGVWEAWQGMWLSSFALFPLGVFLTYKAMNDSALFNPEAYGKFIRKIFFIKTPPKISDERRNIIVKKIPDVSELDLQPEILNGLRAMDTDKLRDLIQNYKKYNYEKDTQLAALSILKERGAEIGGIIDKQDAQYMDNAEFLYDYSSKWTMAGYILCIFLLITNLTGFSWIIDVSYLFLFIRSMFYYFAFYTNIKKRSKLYHFFIVIFSFMFYPLVYFYVTRQIGKDKKEVEIISYS</sequence>
<evidence type="ECO:0000256" key="6">
    <source>
        <dbReference type="SAM" id="Phobius"/>
    </source>
</evidence>
<gene>
    <name evidence="7" type="ORF">ACFO6W_02230</name>
</gene>
<reference evidence="8" key="1">
    <citation type="journal article" date="2019" name="Int. J. Syst. Evol. Microbiol.">
        <title>The Global Catalogue of Microorganisms (GCM) 10K type strain sequencing project: providing services to taxonomists for standard genome sequencing and annotation.</title>
        <authorList>
            <consortium name="The Broad Institute Genomics Platform"/>
            <consortium name="The Broad Institute Genome Sequencing Center for Infectious Disease"/>
            <person name="Wu L."/>
            <person name="Ma J."/>
        </authorList>
    </citation>
    <scope>NUCLEOTIDE SEQUENCE [LARGE SCALE GENOMIC DNA]</scope>
    <source>
        <strain evidence="8">CCUG 66188</strain>
    </source>
</reference>
<feature type="transmembrane region" description="Helical" evidence="6">
    <location>
        <begin position="397"/>
        <end position="415"/>
    </location>
</feature>
<evidence type="ECO:0000256" key="4">
    <source>
        <dbReference type="ARBA" id="ARBA00022989"/>
    </source>
</evidence>
<protein>
    <submittedName>
        <fullName evidence="7">LptF/LptG family permease</fullName>
    </submittedName>
</protein>
<keyword evidence="4 6" id="KW-1133">Transmembrane helix</keyword>
<evidence type="ECO:0000256" key="1">
    <source>
        <dbReference type="ARBA" id="ARBA00004651"/>
    </source>
</evidence>
<accession>A0ABV9KR20</accession>
<keyword evidence="2" id="KW-1003">Cell membrane</keyword>
<name>A0ABV9KR20_9BACT</name>
<dbReference type="InterPro" id="IPR005495">
    <property type="entry name" value="LptG/LptF_permease"/>
</dbReference>
<keyword evidence="8" id="KW-1185">Reference proteome</keyword>
<evidence type="ECO:0000256" key="2">
    <source>
        <dbReference type="ARBA" id="ARBA00022475"/>
    </source>
</evidence>
<organism evidence="7 8">
    <name type="scientific">Dysgonomonas termitidis</name>
    <dbReference type="NCBI Taxonomy" id="1516126"/>
    <lineage>
        <taxon>Bacteria</taxon>
        <taxon>Pseudomonadati</taxon>
        <taxon>Bacteroidota</taxon>
        <taxon>Bacteroidia</taxon>
        <taxon>Bacteroidales</taxon>
        <taxon>Dysgonomonadaceae</taxon>
        <taxon>Dysgonomonas</taxon>
    </lineage>
</organism>
<proteinExistence type="predicted"/>
<feature type="transmembrane region" description="Helical" evidence="6">
    <location>
        <begin position="623"/>
        <end position="641"/>
    </location>
</feature>
<evidence type="ECO:0000313" key="7">
    <source>
        <dbReference type="EMBL" id="MFC4672502.1"/>
    </source>
</evidence>
<feature type="transmembrane region" description="Helical" evidence="6">
    <location>
        <begin position="454"/>
        <end position="474"/>
    </location>
</feature>
<evidence type="ECO:0000313" key="8">
    <source>
        <dbReference type="Proteomes" id="UP001596023"/>
    </source>
</evidence>
<comment type="subcellular location">
    <subcellularLocation>
        <location evidence="1">Cell membrane</location>
        <topology evidence="1">Multi-pass membrane protein</topology>
    </subcellularLocation>
</comment>
<feature type="transmembrane region" description="Helical" evidence="6">
    <location>
        <begin position="422"/>
        <end position="439"/>
    </location>
</feature>
<keyword evidence="5 6" id="KW-0472">Membrane</keyword>
<dbReference type="Proteomes" id="UP001596023">
    <property type="component" value="Unassembled WGS sequence"/>
</dbReference>
<feature type="transmembrane region" description="Helical" evidence="6">
    <location>
        <begin position="648"/>
        <end position="667"/>
    </location>
</feature>
<evidence type="ECO:0000256" key="3">
    <source>
        <dbReference type="ARBA" id="ARBA00022692"/>
    </source>
</evidence>
<dbReference type="RefSeq" id="WP_379993675.1">
    <property type="nucleotide sequence ID" value="NZ_JBHSGN010000011.1"/>
</dbReference>
<keyword evidence="3 6" id="KW-0812">Transmembrane</keyword>
<dbReference type="EMBL" id="JBHSGN010000011">
    <property type="protein sequence ID" value="MFC4672502.1"/>
    <property type="molecule type" value="Genomic_DNA"/>
</dbReference>
<feature type="transmembrane region" description="Helical" evidence="6">
    <location>
        <begin position="102"/>
        <end position="120"/>
    </location>
</feature>
<feature type="transmembrane region" description="Helical" evidence="6">
    <location>
        <begin position="56"/>
        <end position="81"/>
    </location>
</feature>
<feature type="transmembrane region" description="Helical" evidence="6">
    <location>
        <begin position="598"/>
        <end position="617"/>
    </location>
</feature>
<dbReference type="Pfam" id="PF03739">
    <property type="entry name" value="LptF_LptG"/>
    <property type="match status" value="1"/>
</dbReference>
<evidence type="ECO:0000256" key="5">
    <source>
        <dbReference type="ARBA" id="ARBA00023136"/>
    </source>
</evidence>